<evidence type="ECO:0000313" key="3">
    <source>
        <dbReference type="EMBL" id="MFC0604819.1"/>
    </source>
</evidence>
<dbReference type="InterPro" id="IPR008928">
    <property type="entry name" value="6-hairpin_glycosidase_sf"/>
</dbReference>
<feature type="domain" description="Trehalase-like N-terminal" evidence="2">
    <location>
        <begin position="8"/>
        <end position="139"/>
    </location>
</feature>
<dbReference type="PANTHER" id="PTHR31616:SF0">
    <property type="entry name" value="GLUCAN 1,4-ALPHA-GLUCOSIDASE"/>
    <property type="match status" value="1"/>
</dbReference>
<keyword evidence="4" id="KW-1185">Reference proteome</keyword>
<evidence type="ECO:0000259" key="2">
    <source>
        <dbReference type="Pfam" id="PF19291"/>
    </source>
</evidence>
<sequence length="599" mass="68924">MDNLDYGIIGNCKSAALISKDGSVDWCCLPQFDSPSVFGKLLDDKIGGSFGFKVDDSYQISQQYIDNTVILVTKFNNGLDAFEVRDFMPRYYKETGAYNAPPEFVRYIKHLSGKPSVRVIYNPKLEYAKGETSTYVKNDFVVSLTDNEAFDTLFLYTDLNKEKVVKGEEIAIKSDHFFLVGYHEKLFTPTLENIFLEYERTKVYWLNWMERTTTFKSYNKQIARSAMTLKLLSYDKTGAVLAAVTTSLPETIGEVRNWDYRFCWIRDASMVIKVMSTMGHKNMAKRYLKFIISLIPDKDEKLQIMYGINGEKQLTEEFLEHLSGYKDSSPVRIGNAAYKQKQNDIFGILMDMIHQLLLNFSNDIEDGEDLWNITKGIVWVVNKHWQEPDKGIWEFRSEDQHFTFSKVLCWTAVDKAIKVAKLLGKTNKLARWQLLEEAIKEDIMVNAWSDKAKAFTQSYGSEDLDASVLLMESYGFIDAKHPKYVSTVKAIGRELSNDGLLYRYKNQDDFGLPSSSFTICTFWYINSLYKIGEEKSAVEQFEKLLSYSNHLGLFSEDLDFKTKRLLGNFPQAYSHLALIETAINLSKVTKDEKVKDILS</sequence>
<proteinExistence type="predicted"/>
<dbReference type="Proteomes" id="UP001589832">
    <property type="component" value="Unassembled WGS sequence"/>
</dbReference>
<dbReference type="Gene3D" id="1.50.10.10">
    <property type="match status" value="1"/>
</dbReference>
<dbReference type="GO" id="GO:0016787">
    <property type="term" value="F:hydrolase activity"/>
    <property type="evidence" value="ECO:0007669"/>
    <property type="project" value="UniProtKB-KW"/>
</dbReference>
<gene>
    <name evidence="3" type="ORF">ACFFGA_09670</name>
</gene>
<dbReference type="SUPFAM" id="SSF48208">
    <property type="entry name" value="Six-hairpin glycosidases"/>
    <property type="match status" value="1"/>
</dbReference>
<accession>A0ABV6Q968</accession>
<dbReference type="Pfam" id="PF19291">
    <property type="entry name" value="TREH_N"/>
    <property type="match status" value="1"/>
</dbReference>
<dbReference type="Pfam" id="PF00723">
    <property type="entry name" value="Glyco_hydro_15"/>
    <property type="match status" value="1"/>
</dbReference>
<comment type="caution">
    <text evidence="3">The sequence shown here is derived from an EMBL/GenBank/DDBJ whole genome shotgun (WGS) entry which is preliminary data.</text>
</comment>
<protein>
    <submittedName>
        <fullName evidence="3">Glycoside hydrolase family 15 protein</fullName>
    </submittedName>
</protein>
<dbReference type="InterPro" id="IPR011613">
    <property type="entry name" value="GH15-like"/>
</dbReference>
<dbReference type="RefSeq" id="WP_386063115.1">
    <property type="nucleotide sequence ID" value="NZ_JBHLTQ010000005.1"/>
</dbReference>
<dbReference type="InterPro" id="IPR012341">
    <property type="entry name" value="6hp_glycosidase-like_sf"/>
</dbReference>
<dbReference type="InterPro" id="IPR045582">
    <property type="entry name" value="Trehalase-like_N"/>
</dbReference>
<keyword evidence="3" id="KW-0378">Hydrolase</keyword>
<dbReference type="PANTHER" id="PTHR31616">
    <property type="entry name" value="TREHALASE"/>
    <property type="match status" value="1"/>
</dbReference>
<evidence type="ECO:0000259" key="1">
    <source>
        <dbReference type="Pfam" id="PF00723"/>
    </source>
</evidence>
<feature type="domain" description="GH15-like" evidence="1">
    <location>
        <begin position="218"/>
        <end position="582"/>
    </location>
</feature>
<organism evidence="3 4">
    <name type="scientific">Winogradskyella pulchriflava</name>
    <dbReference type="NCBI Taxonomy" id="1110688"/>
    <lineage>
        <taxon>Bacteria</taxon>
        <taxon>Pseudomonadati</taxon>
        <taxon>Bacteroidota</taxon>
        <taxon>Flavobacteriia</taxon>
        <taxon>Flavobacteriales</taxon>
        <taxon>Flavobacteriaceae</taxon>
        <taxon>Winogradskyella</taxon>
    </lineage>
</organism>
<reference evidence="3 4" key="1">
    <citation type="submission" date="2024-09" db="EMBL/GenBank/DDBJ databases">
        <authorList>
            <person name="Sun Q."/>
            <person name="Mori K."/>
        </authorList>
    </citation>
    <scope>NUCLEOTIDE SEQUENCE [LARGE SCALE GENOMIC DNA]</scope>
    <source>
        <strain evidence="3 4">NCAIM B.02481</strain>
    </source>
</reference>
<name>A0ABV6Q968_9FLAO</name>
<dbReference type="EMBL" id="JBHLTQ010000005">
    <property type="protein sequence ID" value="MFC0604819.1"/>
    <property type="molecule type" value="Genomic_DNA"/>
</dbReference>
<evidence type="ECO:0000313" key="4">
    <source>
        <dbReference type="Proteomes" id="UP001589832"/>
    </source>
</evidence>